<accession>A0A0P8CGE7</accession>
<dbReference type="Proteomes" id="UP000050360">
    <property type="component" value="Unassembled WGS sequence"/>
</dbReference>
<dbReference type="Gene3D" id="1.20.120.580">
    <property type="entry name" value="bsu32300-like"/>
    <property type="match status" value="1"/>
</dbReference>
<organism evidence="2 3">
    <name type="scientific">Candidatus Methanoperedens nitratireducens</name>
    <dbReference type="NCBI Taxonomy" id="1392998"/>
    <lineage>
        <taxon>Archaea</taxon>
        <taxon>Methanobacteriati</taxon>
        <taxon>Methanobacteriota</taxon>
        <taxon>Stenosarchaea group</taxon>
        <taxon>Methanomicrobia</taxon>
        <taxon>Methanosarcinales</taxon>
        <taxon>ANME-2 cluster</taxon>
        <taxon>Candidatus Methanoperedentaceae</taxon>
        <taxon>Candidatus Methanoperedens</taxon>
    </lineage>
</organism>
<feature type="domain" description="HepT-like" evidence="1">
    <location>
        <begin position="38"/>
        <end position="138"/>
    </location>
</feature>
<dbReference type="Pfam" id="PF20797">
    <property type="entry name" value="HepT-like_2"/>
    <property type="match status" value="1"/>
</dbReference>
<comment type="caution">
    <text evidence="2">The sequence shown here is derived from an EMBL/GenBank/DDBJ whole genome shotgun (WGS) entry which is preliminary data.</text>
</comment>
<evidence type="ECO:0000313" key="3">
    <source>
        <dbReference type="Proteomes" id="UP000050360"/>
    </source>
</evidence>
<dbReference type="InterPro" id="IPR037038">
    <property type="entry name" value="HepT-like_sf"/>
</dbReference>
<dbReference type="EMBL" id="LKCM01000308">
    <property type="protein sequence ID" value="KPQ41765.1"/>
    <property type="molecule type" value="Genomic_DNA"/>
</dbReference>
<dbReference type="AlphaFoldDB" id="A0A0P8CGE7"/>
<reference evidence="2 3" key="1">
    <citation type="submission" date="2015-09" db="EMBL/GenBank/DDBJ databases">
        <title>A metagenomics-based metabolic model of nitrate-dependent anaerobic oxidation of methane by Methanoperedens-like archaea.</title>
        <authorList>
            <person name="Arshad A."/>
            <person name="Speth D.R."/>
            <person name="De Graaf R.M."/>
            <person name="Op Den Camp H.J."/>
            <person name="Jetten M.S."/>
            <person name="Welte C.U."/>
        </authorList>
    </citation>
    <scope>NUCLEOTIDE SEQUENCE [LARGE SCALE GENOMIC DNA]</scope>
</reference>
<gene>
    <name evidence="2" type="ORF">MPEBLZ_03683</name>
</gene>
<evidence type="ECO:0000259" key="1">
    <source>
        <dbReference type="Pfam" id="PF20797"/>
    </source>
</evidence>
<proteinExistence type="predicted"/>
<evidence type="ECO:0000313" key="2">
    <source>
        <dbReference type="EMBL" id="KPQ41765.1"/>
    </source>
</evidence>
<dbReference type="InterPro" id="IPR048769">
    <property type="entry name" value="HepT-like_dom"/>
</dbReference>
<name>A0A0P8CGE7_9EURY</name>
<protein>
    <recommendedName>
        <fullName evidence="1">HepT-like domain-containing protein</fullName>
    </recommendedName>
</protein>
<sequence>MDDLHRRILAEKENVEMALSNLNETMARNPKTFIELAAIGTFLHNIYNGIENILKQTLKSRNIEIPKSGSWHKDLLEISVSQGIISELLSDQLYEYLTFRHFFVHAYGFQLEESHLEVLANNIPDIWLKYLHEIDDFLGD</sequence>